<dbReference type="AlphaFoldDB" id="E6PCR8"/>
<accession>E6PCR8</accession>
<dbReference type="GO" id="GO:0002949">
    <property type="term" value="P:tRNA threonylcarbamoyladenosine modification"/>
    <property type="evidence" value="ECO:0007669"/>
    <property type="project" value="InterPro"/>
</dbReference>
<evidence type="ECO:0000313" key="2">
    <source>
        <dbReference type="EMBL" id="CBH74252.1"/>
    </source>
</evidence>
<dbReference type="PANTHER" id="PTHR11735">
    <property type="entry name" value="TRNA N6-ADENOSINE THREONYLCARBAMOYLTRANSFERASE"/>
    <property type="match status" value="1"/>
</dbReference>
<proteinExistence type="predicted"/>
<feature type="domain" description="Gcp-like" evidence="1">
    <location>
        <begin position="29"/>
        <end position="155"/>
    </location>
</feature>
<dbReference type="SUPFAM" id="SSF53067">
    <property type="entry name" value="Actin-like ATPase domain"/>
    <property type="match status" value="1"/>
</dbReference>
<sequence length="216" mass="22152">MRLLAIEGALGAFEAAILEDERVLAQRRIAASQALEAGLAAIAALFEESALAPGDLDRLAVGLGPGGFTGLRVALSYAKALAFAWRLPLVGVSSFDALEAGALQIPRLCIVEGRPGIISARLRSSEGERRATGECAATLAALLPQRLSEPLALAGATAGATRFFAERGEPVFSLPPVPSPVLALARLARAMPAAASPHALVADYGEAPAAKVPTRA</sequence>
<evidence type="ECO:0000259" key="1">
    <source>
        <dbReference type="Pfam" id="PF00814"/>
    </source>
</evidence>
<dbReference type="GO" id="GO:0005829">
    <property type="term" value="C:cytosol"/>
    <property type="evidence" value="ECO:0007669"/>
    <property type="project" value="TreeGrafter"/>
</dbReference>
<dbReference type="InterPro" id="IPR000905">
    <property type="entry name" value="Gcp-like_dom"/>
</dbReference>
<dbReference type="InterPro" id="IPR022496">
    <property type="entry name" value="T6A_TsaB"/>
</dbReference>
<name>E6PCR8_9ZZZZ</name>
<protein>
    <recommendedName>
        <fullName evidence="1">Gcp-like domain-containing protein</fullName>
    </recommendedName>
</protein>
<dbReference type="PANTHER" id="PTHR11735:SF11">
    <property type="entry name" value="TRNA THREONYLCARBAMOYLADENOSINE BIOSYNTHESIS PROTEIN TSAB"/>
    <property type="match status" value="1"/>
</dbReference>
<organism evidence="2">
    <name type="scientific">mine drainage metagenome</name>
    <dbReference type="NCBI Taxonomy" id="410659"/>
    <lineage>
        <taxon>unclassified sequences</taxon>
        <taxon>metagenomes</taxon>
        <taxon>ecological metagenomes</taxon>
    </lineage>
</organism>
<dbReference type="EMBL" id="CABL01000001">
    <property type="protein sequence ID" value="CBH74252.1"/>
    <property type="molecule type" value="Genomic_DNA"/>
</dbReference>
<reference evidence="2" key="1">
    <citation type="submission" date="2009-10" db="EMBL/GenBank/DDBJ databases">
        <title>Diversity of trophic interactions inside an arsenic-rich microbial ecosystem.</title>
        <authorList>
            <person name="Bertin P.N."/>
            <person name="Heinrich-Salmeron A."/>
            <person name="Pelletier E."/>
            <person name="Goulhen-Chollet F."/>
            <person name="Arsene-Ploetze F."/>
            <person name="Gallien S."/>
            <person name="Calteau A."/>
            <person name="Vallenet D."/>
            <person name="Casiot C."/>
            <person name="Chane-Woon-Ming B."/>
            <person name="Giloteaux L."/>
            <person name="Barakat M."/>
            <person name="Bonnefoy V."/>
            <person name="Bruneel O."/>
            <person name="Chandler M."/>
            <person name="Cleiss J."/>
            <person name="Duran R."/>
            <person name="Elbaz-Poulichet F."/>
            <person name="Fonknechten N."/>
            <person name="Lauga B."/>
            <person name="Mornico D."/>
            <person name="Ortet P."/>
            <person name="Schaeffer C."/>
            <person name="Siguier P."/>
            <person name="Alexander Thil Smith A."/>
            <person name="Van Dorsselaer A."/>
            <person name="Weissenbach J."/>
            <person name="Medigue C."/>
            <person name="Le Paslier D."/>
        </authorList>
    </citation>
    <scope>NUCLEOTIDE SEQUENCE</scope>
</reference>
<dbReference type="NCBIfam" id="TIGR03725">
    <property type="entry name" value="T6A_YeaZ"/>
    <property type="match status" value="1"/>
</dbReference>
<gene>
    <name evidence="2" type="ORF">CARN1_2139</name>
</gene>
<dbReference type="Gene3D" id="3.30.420.40">
    <property type="match status" value="1"/>
</dbReference>
<dbReference type="Pfam" id="PF00814">
    <property type="entry name" value="TsaD"/>
    <property type="match status" value="1"/>
</dbReference>
<comment type="caution">
    <text evidence="2">The sequence shown here is derived from an EMBL/GenBank/DDBJ whole genome shotgun (WGS) entry which is preliminary data.</text>
</comment>
<dbReference type="InterPro" id="IPR043129">
    <property type="entry name" value="ATPase_NBD"/>
</dbReference>